<feature type="region of interest" description="Disordered" evidence="1">
    <location>
        <begin position="35"/>
        <end position="75"/>
    </location>
</feature>
<dbReference type="AlphaFoldDB" id="A0A0V1MQ49"/>
<sequence length="94" mass="10654">MAPTKASQRWATPGSGIRCSAYLAAIAFYDQSRSSTGMKEKHQHTHKHTHTLSRLSPLTTGTIVSTPVSSNEDDDWSMTKEYFDWSTIRQRRHS</sequence>
<evidence type="ECO:0000313" key="2">
    <source>
        <dbReference type="EMBL" id="KRZ73834.1"/>
    </source>
</evidence>
<proteinExistence type="predicted"/>
<accession>A0A0V1MQ49</accession>
<gene>
    <name evidence="2" type="ORF">T10_620</name>
</gene>
<feature type="compositionally biased region" description="Polar residues" evidence="1">
    <location>
        <begin position="52"/>
        <end position="70"/>
    </location>
</feature>
<name>A0A0V1MQ49_9BILA</name>
<comment type="caution">
    <text evidence="2">The sequence shown here is derived from an EMBL/GenBank/DDBJ whole genome shotgun (WGS) entry which is preliminary data.</text>
</comment>
<evidence type="ECO:0000313" key="3">
    <source>
        <dbReference type="Proteomes" id="UP000054843"/>
    </source>
</evidence>
<feature type="compositionally biased region" description="Basic residues" evidence="1">
    <location>
        <begin position="41"/>
        <end position="51"/>
    </location>
</feature>
<dbReference type="EMBL" id="JYDO01000058">
    <property type="protein sequence ID" value="KRZ73834.1"/>
    <property type="molecule type" value="Genomic_DNA"/>
</dbReference>
<dbReference type="OrthoDB" id="10360728at2759"/>
<dbReference type="Proteomes" id="UP000054843">
    <property type="component" value="Unassembled WGS sequence"/>
</dbReference>
<keyword evidence="3" id="KW-1185">Reference proteome</keyword>
<evidence type="ECO:0000256" key="1">
    <source>
        <dbReference type="SAM" id="MobiDB-lite"/>
    </source>
</evidence>
<reference evidence="2 3" key="1">
    <citation type="submission" date="2015-01" db="EMBL/GenBank/DDBJ databases">
        <title>Evolution of Trichinella species and genotypes.</title>
        <authorList>
            <person name="Korhonen P.K."/>
            <person name="Edoardo P."/>
            <person name="Giuseppe L.R."/>
            <person name="Gasser R.B."/>
        </authorList>
    </citation>
    <scope>NUCLEOTIDE SEQUENCE [LARGE SCALE GENOMIC DNA]</scope>
    <source>
        <strain evidence="2">ISS1980</strain>
    </source>
</reference>
<organism evidence="2 3">
    <name type="scientific">Trichinella papuae</name>
    <dbReference type="NCBI Taxonomy" id="268474"/>
    <lineage>
        <taxon>Eukaryota</taxon>
        <taxon>Metazoa</taxon>
        <taxon>Ecdysozoa</taxon>
        <taxon>Nematoda</taxon>
        <taxon>Enoplea</taxon>
        <taxon>Dorylaimia</taxon>
        <taxon>Trichinellida</taxon>
        <taxon>Trichinellidae</taxon>
        <taxon>Trichinella</taxon>
    </lineage>
</organism>
<protein>
    <submittedName>
        <fullName evidence="2">Uncharacterized protein</fullName>
    </submittedName>
</protein>